<gene>
    <name evidence="2" type="ORF">THAOC_22024</name>
</gene>
<feature type="compositionally biased region" description="Low complexity" evidence="1">
    <location>
        <begin position="1"/>
        <end position="21"/>
    </location>
</feature>
<dbReference type="AlphaFoldDB" id="K0RVN9"/>
<dbReference type="Proteomes" id="UP000266841">
    <property type="component" value="Unassembled WGS sequence"/>
</dbReference>
<accession>K0RVN9</accession>
<keyword evidence="3" id="KW-1185">Reference proteome</keyword>
<name>K0RVN9_THAOC</name>
<feature type="compositionally biased region" description="Polar residues" evidence="1">
    <location>
        <begin position="90"/>
        <end position="99"/>
    </location>
</feature>
<reference evidence="2 3" key="1">
    <citation type="journal article" date="2012" name="Genome Biol.">
        <title>Genome and low-iron response of an oceanic diatom adapted to chronic iron limitation.</title>
        <authorList>
            <person name="Lommer M."/>
            <person name="Specht M."/>
            <person name="Roy A.S."/>
            <person name="Kraemer L."/>
            <person name="Andreson R."/>
            <person name="Gutowska M.A."/>
            <person name="Wolf J."/>
            <person name="Bergner S.V."/>
            <person name="Schilhabel M.B."/>
            <person name="Klostermeier U.C."/>
            <person name="Beiko R.G."/>
            <person name="Rosenstiel P."/>
            <person name="Hippler M."/>
            <person name="Laroche J."/>
        </authorList>
    </citation>
    <scope>NUCLEOTIDE SEQUENCE [LARGE SCALE GENOMIC DNA]</scope>
    <source>
        <strain evidence="2 3">CCMP1005</strain>
    </source>
</reference>
<organism evidence="2 3">
    <name type="scientific">Thalassiosira oceanica</name>
    <name type="common">Marine diatom</name>
    <dbReference type="NCBI Taxonomy" id="159749"/>
    <lineage>
        <taxon>Eukaryota</taxon>
        <taxon>Sar</taxon>
        <taxon>Stramenopiles</taxon>
        <taxon>Ochrophyta</taxon>
        <taxon>Bacillariophyta</taxon>
        <taxon>Coscinodiscophyceae</taxon>
        <taxon>Thalassiosirophycidae</taxon>
        <taxon>Thalassiosirales</taxon>
        <taxon>Thalassiosiraceae</taxon>
        <taxon>Thalassiosira</taxon>
    </lineage>
</organism>
<dbReference type="EMBL" id="AGNL01026757">
    <property type="protein sequence ID" value="EJK57893.1"/>
    <property type="molecule type" value="Genomic_DNA"/>
</dbReference>
<evidence type="ECO:0000313" key="3">
    <source>
        <dbReference type="Proteomes" id="UP000266841"/>
    </source>
</evidence>
<feature type="region of interest" description="Disordered" evidence="1">
    <location>
        <begin position="1"/>
        <end position="29"/>
    </location>
</feature>
<comment type="caution">
    <text evidence="2">The sequence shown here is derived from an EMBL/GenBank/DDBJ whole genome shotgun (WGS) entry which is preliminary data.</text>
</comment>
<sequence length="167" mass="18518">MLRTGSDASSISSLTSNTSSDTLDEQSDDVSVLSGRMRANMQSLNEMNDVGFIVLDGRTHTRRRDNFHSSPLPISTRSPSFLLVANDSSQTANRGTGMQATYRRNDSPSRIHESQIEIEVREYQRLHVLLWKRRPPSRNAPVDGVQFHASNTEGDVKAGADELSDIS</sequence>
<protein>
    <submittedName>
        <fullName evidence="2">Uncharacterized protein</fullName>
    </submittedName>
</protein>
<evidence type="ECO:0000313" key="2">
    <source>
        <dbReference type="EMBL" id="EJK57893.1"/>
    </source>
</evidence>
<evidence type="ECO:0000256" key="1">
    <source>
        <dbReference type="SAM" id="MobiDB-lite"/>
    </source>
</evidence>
<feature type="region of interest" description="Disordered" evidence="1">
    <location>
        <begin position="139"/>
        <end position="167"/>
    </location>
</feature>
<proteinExistence type="predicted"/>
<feature type="region of interest" description="Disordered" evidence="1">
    <location>
        <begin position="90"/>
        <end position="109"/>
    </location>
</feature>